<dbReference type="PANTHER" id="PTHR43520">
    <property type="entry name" value="ATP7, ISOFORM B"/>
    <property type="match status" value="1"/>
</dbReference>
<dbReference type="GO" id="GO:0005524">
    <property type="term" value="F:ATP binding"/>
    <property type="evidence" value="ECO:0007669"/>
    <property type="project" value="UniProtKB-UniRule"/>
</dbReference>
<dbReference type="GO" id="GO:0005507">
    <property type="term" value="F:copper ion binding"/>
    <property type="evidence" value="ECO:0007669"/>
    <property type="project" value="TreeGrafter"/>
</dbReference>
<dbReference type="PROSITE" id="PS00154">
    <property type="entry name" value="ATPASE_E1_E2"/>
    <property type="match status" value="1"/>
</dbReference>
<evidence type="ECO:0000256" key="6">
    <source>
        <dbReference type="ARBA" id="ARBA00022741"/>
    </source>
</evidence>
<dbReference type="FunFam" id="2.70.150.10:FF:000002">
    <property type="entry name" value="Copper-transporting ATPase 1, putative"/>
    <property type="match status" value="1"/>
</dbReference>
<accession>A0A8J5V5B0</accession>
<feature type="transmembrane region" description="Helical" evidence="12">
    <location>
        <begin position="370"/>
        <end position="394"/>
    </location>
</feature>
<dbReference type="GeneID" id="73467481"/>
<evidence type="ECO:0000256" key="2">
    <source>
        <dbReference type="ARBA" id="ARBA00012517"/>
    </source>
</evidence>
<evidence type="ECO:0000256" key="13">
    <source>
        <dbReference type="SAM" id="MobiDB-lite"/>
    </source>
</evidence>
<dbReference type="InterPro" id="IPR006121">
    <property type="entry name" value="HMA_dom"/>
</dbReference>
<evidence type="ECO:0000259" key="14">
    <source>
        <dbReference type="PROSITE" id="PS50846"/>
    </source>
</evidence>
<evidence type="ECO:0000256" key="8">
    <source>
        <dbReference type="ARBA" id="ARBA00022967"/>
    </source>
</evidence>
<dbReference type="GO" id="GO:0140581">
    <property type="term" value="F:P-type monovalent copper transporter activity"/>
    <property type="evidence" value="ECO:0007669"/>
    <property type="project" value="UniProtKB-EC"/>
</dbReference>
<keyword evidence="7 12" id="KW-0067">ATP-binding</keyword>
<feature type="compositionally biased region" description="Low complexity" evidence="13">
    <location>
        <begin position="229"/>
        <end position="239"/>
    </location>
</feature>
<dbReference type="EMBL" id="JAGSYN010000046">
    <property type="protein sequence ID" value="KAG7665854.1"/>
    <property type="molecule type" value="Genomic_DNA"/>
</dbReference>
<dbReference type="CDD" id="cd00371">
    <property type="entry name" value="HMA"/>
    <property type="match status" value="2"/>
</dbReference>
<dbReference type="OrthoDB" id="432719at2759"/>
<evidence type="ECO:0000256" key="4">
    <source>
        <dbReference type="ARBA" id="ARBA00022692"/>
    </source>
</evidence>
<comment type="subcellular location">
    <subcellularLocation>
        <location evidence="1">Membrane</location>
        <topology evidence="1">Multi-pass membrane protein</topology>
    </subcellularLocation>
</comment>
<evidence type="ECO:0000256" key="12">
    <source>
        <dbReference type="RuleBase" id="RU362081"/>
    </source>
</evidence>
<organism evidence="15 16">
    <name type="scientific">[Candida] subhashii</name>
    <dbReference type="NCBI Taxonomy" id="561895"/>
    <lineage>
        <taxon>Eukaryota</taxon>
        <taxon>Fungi</taxon>
        <taxon>Dikarya</taxon>
        <taxon>Ascomycota</taxon>
        <taxon>Saccharomycotina</taxon>
        <taxon>Pichiomycetes</taxon>
        <taxon>Debaryomycetaceae</taxon>
        <taxon>Spathaspora</taxon>
    </lineage>
</organism>
<evidence type="ECO:0000256" key="9">
    <source>
        <dbReference type="ARBA" id="ARBA00022989"/>
    </source>
</evidence>
<evidence type="ECO:0000256" key="10">
    <source>
        <dbReference type="ARBA" id="ARBA00023136"/>
    </source>
</evidence>
<feature type="transmembrane region" description="Helical" evidence="12">
    <location>
        <begin position="1011"/>
        <end position="1030"/>
    </location>
</feature>
<dbReference type="InterPro" id="IPR017969">
    <property type="entry name" value="Heavy-metal-associated_CS"/>
</dbReference>
<dbReference type="EC" id="7.2.2.8" evidence="2"/>
<dbReference type="Pfam" id="PF00122">
    <property type="entry name" value="E1-E2_ATPase"/>
    <property type="match status" value="1"/>
</dbReference>
<dbReference type="InterPro" id="IPR001757">
    <property type="entry name" value="P_typ_ATPase"/>
</dbReference>
<dbReference type="PROSITE" id="PS01047">
    <property type="entry name" value="HMA_1"/>
    <property type="match status" value="2"/>
</dbReference>
<dbReference type="SFLD" id="SFLDS00003">
    <property type="entry name" value="Haloacid_Dehalogenase"/>
    <property type="match status" value="1"/>
</dbReference>
<feature type="transmembrane region" description="Helical" evidence="12">
    <location>
        <begin position="406"/>
        <end position="424"/>
    </location>
</feature>
<dbReference type="PROSITE" id="PS50846">
    <property type="entry name" value="HMA_2"/>
    <property type="match status" value="2"/>
</dbReference>
<keyword evidence="3" id="KW-0813">Transport</keyword>
<dbReference type="Pfam" id="PF00403">
    <property type="entry name" value="HMA"/>
    <property type="match status" value="2"/>
</dbReference>
<evidence type="ECO:0000256" key="7">
    <source>
        <dbReference type="ARBA" id="ARBA00022840"/>
    </source>
</evidence>
<feature type="domain" description="HMA" evidence="14">
    <location>
        <begin position="2"/>
        <end position="67"/>
    </location>
</feature>
<comment type="similarity">
    <text evidence="12">Belongs to the cation transport ATPase (P-type) (TC 3.A.3) family. Type IB subfamily.</text>
</comment>
<evidence type="ECO:0000256" key="5">
    <source>
        <dbReference type="ARBA" id="ARBA00022723"/>
    </source>
</evidence>
<dbReference type="InterPro" id="IPR059000">
    <property type="entry name" value="ATPase_P-type_domA"/>
</dbReference>
<dbReference type="InterPro" id="IPR044492">
    <property type="entry name" value="P_typ_ATPase_HD_dom"/>
</dbReference>
<feature type="transmembrane region" description="Helical" evidence="12">
    <location>
        <begin position="629"/>
        <end position="653"/>
    </location>
</feature>
<dbReference type="InterPro" id="IPR027256">
    <property type="entry name" value="P-typ_ATPase_IB"/>
</dbReference>
<feature type="transmembrane region" description="Helical" evidence="12">
    <location>
        <begin position="588"/>
        <end position="609"/>
    </location>
</feature>
<feature type="domain" description="HMA" evidence="14">
    <location>
        <begin position="85"/>
        <end position="150"/>
    </location>
</feature>
<keyword evidence="10 12" id="KW-0472">Membrane</keyword>
<evidence type="ECO:0000256" key="1">
    <source>
        <dbReference type="ARBA" id="ARBA00004141"/>
    </source>
</evidence>
<feature type="transmembrane region" description="Helical" evidence="12">
    <location>
        <begin position="327"/>
        <end position="349"/>
    </location>
</feature>
<keyword evidence="9 12" id="KW-1133">Transmembrane helix</keyword>
<sequence>MHKTSVSIGGMTCGACSATITEQLESTIGITNASISLVTENGLITHTSQITPDQIKQIIEDCGFDASIEATKLITNNESSTPTTMETSIAIGGMTCGACSASITEQLENKPGVNYVSVSLVTEEGLIKHDSTISPQEIIQAIEDCGFDAKLIKSVSDTASSSDDEEEHEEITLRILGIQNHTDQSTLRYNLEAYMHSCSGIIDFDLMLQGIVSATTESGYQVLGPIAPPQSSDSPSSEADSSDELSITYNPNLIGIRDIVDGLNDIDHDIGFFVINSIDQSTSTQLKLLSKAKDIKYWQSNVIQCLIFGIPIMVLNHTQQKKFWMNLMVFPGLFLVTLIQLLLGSYVLFKLGEVFLKKTNSFVRNKFKGATMDVLVCISTSISYIFSITTIILSVWKGQTNKPPKVLFDTLVMLVGFVSFGKLLENKAKGATSTALSSLLSLTPSICTIVKDTAGYEEFMKQQHISSQNEKKPASANSTIHDFATRTISIDLIQPNDIAIVLPGGKIPADGHIVFGETEVDESIITGESLPIHKRPSDPVIGGSLNGPHLIHIRVSRTGHKSQLQQIITLVKESQVNKAPVQRFSDYIAARFVPVVLALSLFTFIAWLITCNIVHIDNLPSIFKKDENGKFFVCLTLAISVVVVACPCALGLAAPTAVMVGTGVGATNGVLIKGADILEKTTGVNVILFDKTGTLTTGEMVLAGYKQVLPENEKDINSNEWWELVGSVECNSEHPVGRALTKAAKAKLGLHFDEDQFDTTIGEIKVLTGQGIQAEVTLRNMKTYHVCVGNLKLLQSTFPDLISSTSSFSHITPQNINTISHVVINGHYAGCLELADAVKQGSREVVQYLKQQGYIVGMVTGDNRGAAFKIGRDVGISESNIFYEVSPIHKDTIVSEIKSRLGGDKNVGVAFVGDGINDAPALAKADIGMAVSSGTDIAIESADIVLIGSGGNRDSGKTTDLHGVINALGISNVTFNRIRLNFVWAVVYNVCMLPFAMGCFLPFGIMLSPVMAGAAMMMSSLSVVLSSLMLKRWRPPTIERKTIVSSGDLEDGGVKFAVDEFSLKNGTVDEFNSVKRKKRFSFSTWLSKLNMRSGAARVSRTMNQEYELVPGHV</sequence>
<reference evidence="15 16" key="1">
    <citation type="journal article" date="2021" name="DNA Res.">
        <title>Genome analysis of Candida subhashii reveals its hybrid nature and dual mitochondrial genome conformations.</title>
        <authorList>
            <person name="Mixao V."/>
            <person name="Hegedusova E."/>
            <person name="Saus E."/>
            <person name="Pryszcz L.P."/>
            <person name="Cillingova A."/>
            <person name="Nosek J."/>
            <person name="Gabaldon T."/>
        </authorList>
    </citation>
    <scope>NUCLEOTIDE SEQUENCE [LARGE SCALE GENOMIC DNA]</scope>
    <source>
        <strain evidence="15 16">CBS 10753</strain>
    </source>
</reference>
<dbReference type="FunFam" id="3.30.70.100:FF:000001">
    <property type="entry name" value="ATPase copper transporting beta"/>
    <property type="match status" value="2"/>
</dbReference>
<proteinExistence type="inferred from homology"/>
<dbReference type="InterPro" id="IPR018303">
    <property type="entry name" value="ATPase_P-typ_P_site"/>
</dbReference>
<feature type="region of interest" description="Disordered" evidence="13">
    <location>
        <begin position="223"/>
        <end position="244"/>
    </location>
</feature>
<dbReference type="GO" id="GO:0055070">
    <property type="term" value="P:copper ion homeostasis"/>
    <property type="evidence" value="ECO:0007669"/>
    <property type="project" value="TreeGrafter"/>
</dbReference>
<dbReference type="Proteomes" id="UP000694255">
    <property type="component" value="Unassembled WGS sequence"/>
</dbReference>
<dbReference type="NCBIfam" id="TIGR01525">
    <property type="entry name" value="ATPase-IB_hvy"/>
    <property type="match status" value="1"/>
</dbReference>
<dbReference type="RefSeq" id="XP_049266086.1">
    <property type="nucleotide sequence ID" value="XM_049410381.1"/>
</dbReference>
<protein>
    <recommendedName>
        <fullName evidence="2">P-type Cu(+) transporter</fullName>
        <ecNumber evidence="2">7.2.2.8</ecNumber>
    </recommendedName>
    <alternativeName>
        <fullName evidence="11">Cu(2+)-ATPase</fullName>
    </alternativeName>
</protein>
<name>A0A8J5V5B0_9ASCO</name>
<dbReference type="GO" id="GO:0016020">
    <property type="term" value="C:membrane"/>
    <property type="evidence" value="ECO:0007669"/>
    <property type="project" value="UniProtKB-SubCell"/>
</dbReference>
<dbReference type="GO" id="GO:0043682">
    <property type="term" value="F:P-type divalent copper transporter activity"/>
    <property type="evidence" value="ECO:0007669"/>
    <property type="project" value="TreeGrafter"/>
</dbReference>
<dbReference type="GO" id="GO:0016887">
    <property type="term" value="F:ATP hydrolysis activity"/>
    <property type="evidence" value="ECO:0007669"/>
    <property type="project" value="InterPro"/>
</dbReference>
<comment type="caution">
    <text evidence="15">The sequence shown here is derived from an EMBL/GenBank/DDBJ whole genome shotgun (WGS) entry which is preliminary data.</text>
</comment>
<keyword evidence="16" id="KW-1185">Reference proteome</keyword>
<dbReference type="GO" id="GO:0030003">
    <property type="term" value="P:intracellular monoatomic cation homeostasis"/>
    <property type="evidence" value="ECO:0007669"/>
    <property type="project" value="UniProtKB-ARBA"/>
</dbReference>
<evidence type="ECO:0000256" key="11">
    <source>
        <dbReference type="ARBA" id="ARBA00080126"/>
    </source>
</evidence>
<evidence type="ECO:0000256" key="3">
    <source>
        <dbReference type="ARBA" id="ARBA00022448"/>
    </source>
</evidence>
<evidence type="ECO:0000313" key="16">
    <source>
        <dbReference type="Proteomes" id="UP000694255"/>
    </source>
</evidence>
<dbReference type="AlphaFoldDB" id="A0A8J5V5B0"/>
<keyword evidence="4 12" id="KW-0812">Transmembrane</keyword>
<dbReference type="NCBIfam" id="TIGR01494">
    <property type="entry name" value="ATPase_P-type"/>
    <property type="match status" value="2"/>
</dbReference>
<gene>
    <name evidence="15" type="ORF">J8A68_000680</name>
</gene>
<keyword evidence="5 12" id="KW-0479">Metal-binding</keyword>
<feature type="transmembrane region" description="Helical" evidence="12">
    <location>
        <begin position="982"/>
        <end position="1005"/>
    </location>
</feature>
<dbReference type="SFLD" id="SFLDG00002">
    <property type="entry name" value="C1.7:_P-type_atpase_like"/>
    <property type="match status" value="1"/>
</dbReference>
<dbReference type="SFLD" id="SFLDF00027">
    <property type="entry name" value="p-type_atpase"/>
    <property type="match status" value="1"/>
</dbReference>
<evidence type="ECO:0000313" key="15">
    <source>
        <dbReference type="EMBL" id="KAG7665854.1"/>
    </source>
</evidence>
<dbReference type="Pfam" id="PF00702">
    <property type="entry name" value="Hydrolase"/>
    <property type="match status" value="1"/>
</dbReference>
<keyword evidence="6 12" id="KW-0547">Nucleotide-binding</keyword>
<keyword evidence="8" id="KW-1278">Translocase</keyword>
<dbReference type="PANTHER" id="PTHR43520:SF8">
    <property type="entry name" value="P-TYPE CU(+) TRANSPORTER"/>
    <property type="match status" value="1"/>
</dbReference>